<name>S0GUR1_9BACT</name>
<gene>
    <name evidence="1" type="ORF">C803_01232</name>
</gene>
<keyword evidence="2" id="KW-1185">Reference proteome</keyword>
<evidence type="ECO:0000313" key="1">
    <source>
        <dbReference type="EMBL" id="EOS19068.1"/>
    </source>
</evidence>
<evidence type="ECO:0000313" key="2">
    <source>
        <dbReference type="Proteomes" id="UP000014140"/>
    </source>
</evidence>
<dbReference type="AlphaFoldDB" id="S0GUR1"/>
<proteinExistence type="predicted"/>
<dbReference type="Proteomes" id="UP000014140">
    <property type="component" value="Unassembled WGS sequence"/>
</dbReference>
<reference evidence="1 2" key="1">
    <citation type="submission" date="2013-04" db="EMBL/GenBank/DDBJ databases">
        <title>The Genome Sequence of Parabacteroides goldsteinii dnLKV18.</title>
        <authorList>
            <consortium name="The Broad Institute Genomics Platform"/>
            <consortium name="The Broad Institute Genome Sequencing Center for Infectious Disease"/>
            <person name="Earl A."/>
            <person name="Xavier R."/>
            <person name="Kuhn K."/>
            <person name="Stappenbeck T."/>
            <person name="Walker B."/>
            <person name="Young S."/>
            <person name="Zeng Q."/>
            <person name="Gargeya S."/>
            <person name="Fitzgerald M."/>
            <person name="Haas B."/>
            <person name="Abouelleil A."/>
            <person name="Allen A.W."/>
            <person name="Alvarado L."/>
            <person name="Arachchi H.M."/>
            <person name="Berlin A.M."/>
            <person name="Chapman S.B."/>
            <person name="Gainer-Dewar J."/>
            <person name="Goldberg J."/>
            <person name="Griggs A."/>
            <person name="Gujja S."/>
            <person name="Hansen M."/>
            <person name="Howarth C."/>
            <person name="Imamovic A."/>
            <person name="Ireland A."/>
            <person name="Larimer J."/>
            <person name="McCowan C."/>
            <person name="Murphy C."/>
            <person name="Pearson M."/>
            <person name="Poon T.W."/>
            <person name="Priest M."/>
            <person name="Roberts A."/>
            <person name="Saif S."/>
            <person name="Shea T."/>
            <person name="Sisk P."/>
            <person name="Sykes S."/>
            <person name="Wortman J."/>
            <person name="Nusbaum C."/>
            <person name="Birren B."/>
        </authorList>
    </citation>
    <scope>NUCLEOTIDE SEQUENCE [LARGE SCALE GENOMIC DNA]</scope>
    <source>
        <strain evidence="2">dnLKV18</strain>
    </source>
</reference>
<dbReference type="HOGENOM" id="CLU_3255181_0_0_10"/>
<dbReference type="EMBL" id="ASSQ01000005">
    <property type="protein sequence ID" value="EOS19068.1"/>
    <property type="molecule type" value="Genomic_DNA"/>
</dbReference>
<accession>S0GUR1</accession>
<protein>
    <submittedName>
        <fullName evidence="1">Uncharacterized protein</fullName>
    </submittedName>
</protein>
<comment type="caution">
    <text evidence="1">The sequence shown here is derived from an EMBL/GenBank/DDBJ whole genome shotgun (WGS) entry which is preliminary data.</text>
</comment>
<sequence length="42" mass="4624">MPNLRPACKQAVVTALANNPFSTHPAKIYSGINYGHIFSTHR</sequence>
<organism evidence="1 2">
    <name type="scientific">Parabacteroides goldsteinii dnLKV18</name>
    <dbReference type="NCBI Taxonomy" id="1235789"/>
    <lineage>
        <taxon>Bacteria</taxon>
        <taxon>Pseudomonadati</taxon>
        <taxon>Bacteroidota</taxon>
        <taxon>Bacteroidia</taxon>
        <taxon>Bacteroidales</taxon>
        <taxon>Tannerellaceae</taxon>
        <taxon>Parabacteroides</taxon>
    </lineage>
</organism>